<dbReference type="Proteomes" id="UP000027451">
    <property type="component" value="Unassembled WGS sequence"/>
</dbReference>
<comment type="caution">
    <text evidence="2">The sequence shown here is derived from an EMBL/GenBank/DDBJ whole genome shotgun (WGS) entry which is preliminary data.</text>
</comment>
<dbReference type="RefSeq" id="WP_008345788.1">
    <property type="nucleotide sequence ID" value="NZ_CADFFU010000011.1"/>
</dbReference>
<dbReference type="EMBL" id="JFHD01000004">
    <property type="protein sequence ID" value="KDR32125.1"/>
    <property type="molecule type" value="Genomic_DNA"/>
</dbReference>
<dbReference type="AlphaFoldDB" id="A0A656QSQ1"/>
<keyword evidence="1" id="KW-0472">Membrane</keyword>
<feature type="transmembrane region" description="Helical" evidence="1">
    <location>
        <begin position="20"/>
        <end position="40"/>
    </location>
</feature>
<keyword evidence="3" id="KW-1185">Reference proteome</keyword>
<protein>
    <recommendedName>
        <fullName evidence="4">MFS transporter</fullName>
    </recommendedName>
</protein>
<keyword evidence="1" id="KW-1133">Transmembrane helix</keyword>
<evidence type="ECO:0000256" key="1">
    <source>
        <dbReference type="SAM" id="Phobius"/>
    </source>
</evidence>
<gene>
    <name evidence="2" type="ORF">BG60_24685</name>
</gene>
<evidence type="ECO:0000313" key="2">
    <source>
        <dbReference type="EMBL" id="KDR32125.1"/>
    </source>
</evidence>
<evidence type="ECO:0000313" key="3">
    <source>
        <dbReference type="Proteomes" id="UP000027451"/>
    </source>
</evidence>
<reference evidence="2 3" key="1">
    <citation type="submission" date="2014-03" db="EMBL/GenBank/DDBJ databases">
        <title>Draft Genome Sequences of Four Burkholderia Strains.</title>
        <authorList>
            <person name="Liu X.Y."/>
            <person name="Li C.X."/>
            <person name="Xu J.H."/>
        </authorList>
    </citation>
    <scope>NUCLEOTIDE SEQUENCE [LARGE SCALE GENOMIC DNA]</scope>
    <source>
        <strain evidence="2 3">OP-1</strain>
    </source>
</reference>
<organism evidence="2 3">
    <name type="scientific">Caballeronia zhejiangensis</name>
    <dbReference type="NCBI Taxonomy" id="871203"/>
    <lineage>
        <taxon>Bacteria</taxon>
        <taxon>Pseudomonadati</taxon>
        <taxon>Pseudomonadota</taxon>
        <taxon>Betaproteobacteria</taxon>
        <taxon>Burkholderiales</taxon>
        <taxon>Burkholderiaceae</taxon>
        <taxon>Caballeronia</taxon>
    </lineage>
</organism>
<evidence type="ECO:0008006" key="4">
    <source>
        <dbReference type="Google" id="ProtNLM"/>
    </source>
</evidence>
<keyword evidence="1" id="KW-0812">Transmembrane</keyword>
<proteinExistence type="predicted"/>
<accession>A0A656QSQ1</accession>
<sequence length="60" mass="6375">MLRGPSPVALGYIATQFSFGVSFLLVGAVFIPSGIGTLFIPERLYDTSDSGPSTPARSRR</sequence>
<name>A0A656QSQ1_9BURK</name>